<feature type="chain" id="PRO_5046832791" evidence="1">
    <location>
        <begin position="35"/>
        <end position="319"/>
    </location>
</feature>
<evidence type="ECO:0000313" key="3">
    <source>
        <dbReference type="Proteomes" id="UP001596524"/>
    </source>
</evidence>
<gene>
    <name evidence="2" type="ORF">ACFQO6_22785</name>
</gene>
<keyword evidence="3" id="KW-1185">Reference proteome</keyword>
<accession>A0ABW2NB50</accession>
<keyword evidence="1" id="KW-0732">Signal</keyword>
<name>A0ABW2NB50_9ACTN</name>
<protein>
    <submittedName>
        <fullName evidence="2">Uncharacterized protein</fullName>
    </submittedName>
</protein>
<dbReference type="EMBL" id="JBHTCH010000028">
    <property type="protein sequence ID" value="MFC7363115.1"/>
    <property type="molecule type" value="Genomic_DNA"/>
</dbReference>
<feature type="signal peptide" evidence="1">
    <location>
        <begin position="1"/>
        <end position="34"/>
    </location>
</feature>
<dbReference type="Proteomes" id="UP001596524">
    <property type="component" value="Unassembled WGS sequence"/>
</dbReference>
<evidence type="ECO:0000313" key="2">
    <source>
        <dbReference type="EMBL" id="MFC7363115.1"/>
    </source>
</evidence>
<sequence length="319" mass="32973">MRGSRIGHRAVTRLVTLVLAVGFAVLGVAGAASAHHNTISGTVACASGGGWAVTWRVVNSEQITETITGSNRPSAVPVGTTLTAAQTRTFTETVTTKPASPLTLTLAAKWSNNATATNSGSIPVASFSDSCAVKTVTPPTVPVVDECGPGNAHYGQVPSGPWTSTSHPDGSLTITADPGYSFGNGQTSITHPVPTDSNQPCPVVTPPVVTPPVVTPPVVAAPEVLPGEVRVVKAEARQIDKCGRASDLFKVAKRSGVVYEAGGKVLRQGVWLRATTRSVTVRAEAADPTVELRGKQVWKMTFTRKPCAQAPEIAPNTGS</sequence>
<proteinExistence type="predicted"/>
<comment type="caution">
    <text evidence="2">The sequence shown here is derived from an EMBL/GenBank/DDBJ whole genome shotgun (WGS) entry which is preliminary data.</text>
</comment>
<dbReference type="RefSeq" id="WP_255891490.1">
    <property type="nucleotide sequence ID" value="NZ_JAFMZM010000004.1"/>
</dbReference>
<organism evidence="2 3">
    <name type="scientific">Nocardioides astragali</name>
    <dbReference type="NCBI Taxonomy" id="1776736"/>
    <lineage>
        <taxon>Bacteria</taxon>
        <taxon>Bacillati</taxon>
        <taxon>Actinomycetota</taxon>
        <taxon>Actinomycetes</taxon>
        <taxon>Propionibacteriales</taxon>
        <taxon>Nocardioidaceae</taxon>
        <taxon>Nocardioides</taxon>
    </lineage>
</organism>
<reference evidence="3" key="1">
    <citation type="journal article" date="2019" name="Int. J. Syst. Evol. Microbiol.">
        <title>The Global Catalogue of Microorganisms (GCM) 10K type strain sequencing project: providing services to taxonomists for standard genome sequencing and annotation.</title>
        <authorList>
            <consortium name="The Broad Institute Genomics Platform"/>
            <consortium name="The Broad Institute Genome Sequencing Center for Infectious Disease"/>
            <person name="Wu L."/>
            <person name="Ma J."/>
        </authorList>
    </citation>
    <scope>NUCLEOTIDE SEQUENCE [LARGE SCALE GENOMIC DNA]</scope>
    <source>
        <strain evidence="3">FCH27</strain>
    </source>
</reference>
<evidence type="ECO:0000256" key="1">
    <source>
        <dbReference type="SAM" id="SignalP"/>
    </source>
</evidence>